<keyword evidence="1" id="KW-0472">Membrane</keyword>
<evidence type="ECO:0000313" key="3">
    <source>
        <dbReference type="EMBL" id="CRG98221.1"/>
    </source>
</evidence>
<dbReference type="EMBL" id="CVMV01000151">
    <property type="protein sequence ID" value="CRG98221.1"/>
    <property type="molecule type" value="Genomic_DNA"/>
</dbReference>
<dbReference type="AlphaFoldDB" id="A0A1J1GW46"/>
<accession>A0A1J1GW46</accession>
<sequence length="135" mass="15602">MKQLFAKLNETLKNNSETNSNLSESYNNNNSNSHNYIDWNILAIILSIVLIIMFSTVINTCRLRQRAIHDNLMLEVESVDSGYADIEYEDIDEEINEGARILDVDDSVERRVNERVTVNVYAQVDSEEEVVVRIY</sequence>
<keyword evidence="1" id="KW-0812">Transmembrane</keyword>
<proteinExistence type="predicted"/>
<protein>
    <submittedName>
        <fullName evidence="2">Uncharacterized protein</fullName>
    </submittedName>
</protein>
<gene>
    <name evidence="3" type="ORF">PGAL8A_00065800</name>
    <name evidence="2" type="ORF">PGAL8A_00272400</name>
</gene>
<evidence type="ECO:0000256" key="1">
    <source>
        <dbReference type="SAM" id="Phobius"/>
    </source>
</evidence>
<evidence type="ECO:0000313" key="4">
    <source>
        <dbReference type="Proteomes" id="UP000220797"/>
    </source>
</evidence>
<organism evidence="2 4">
    <name type="scientific">Plasmodium gallinaceum</name>
    <dbReference type="NCBI Taxonomy" id="5849"/>
    <lineage>
        <taxon>Eukaryota</taxon>
        <taxon>Sar</taxon>
        <taxon>Alveolata</taxon>
        <taxon>Apicomplexa</taxon>
        <taxon>Aconoidasida</taxon>
        <taxon>Haemosporida</taxon>
        <taxon>Plasmodiidae</taxon>
        <taxon>Plasmodium</taxon>
        <taxon>Plasmodium (Haemamoeba)</taxon>
    </lineage>
</organism>
<name>A0A1J1GW46_PLAGA</name>
<keyword evidence="4" id="KW-1185">Reference proteome</keyword>
<dbReference type="RefSeq" id="XP_028531018.1">
    <property type="nucleotide sequence ID" value="XM_028674691.1"/>
</dbReference>
<reference evidence="2 4" key="1">
    <citation type="submission" date="2015-04" db="EMBL/GenBank/DDBJ databases">
        <authorList>
            <consortium name="Pathogen Informatics"/>
        </authorList>
    </citation>
    <scope>NUCLEOTIDE SEQUENCE [LARGE SCALE GENOMIC DNA]</scope>
    <source>
        <strain evidence="2 4">8A</strain>
    </source>
</reference>
<evidence type="ECO:0000313" key="2">
    <source>
        <dbReference type="EMBL" id="CRG95524.1"/>
    </source>
</evidence>
<dbReference type="VEuPathDB" id="PlasmoDB:PGAL8A_00272400"/>
<keyword evidence="1" id="KW-1133">Transmembrane helix</keyword>
<dbReference type="EMBL" id="CVMV01000043">
    <property type="protein sequence ID" value="CRG95524.1"/>
    <property type="molecule type" value="Genomic_DNA"/>
</dbReference>
<dbReference type="GeneID" id="39729183"/>
<feature type="transmembrane region" description="Helical" evidence="1">
    <location>
        <begin position="39"/>
        <end position="58"/>
    </location>
</feature>
<dbReference type="VEuPathDB" id="PlasmoDB:PGAL8A_00065800"/>
<dbReference type="Proteomes" id="UP000220797">
    <property type="component" value="Unassembled WGS sequence"/>
</dbReference>